<dbReference type="EMBL" id="BAAAZC010000055">
    <property type="protein sequence ID" value="GAA3995023.1"/>
    <property type="molecule type" value="Genomic_DNA"/>
</dbReference>
<dbReference type="InterPro" id="IPR023996">
    <property type="entry name" value="TonB-dep_OMP_SusC/RagA"/>
</dbReference>
<comment type="similarity">
    <text evidence="2">Belongs to the TonB-dependent receptor family.</text>
</comment>
<keyword evidence="2" id="KW-0812">Transmembrane</keyword>
<keyword evidence="2" id="KW-0472">Membrane</keyword>
<keyword evidence="2" id="KW-0813">Transport</keyword>
<comment type="caution">
    <text evidence="4">The sequence shown here is derived from an EMBL/GenBank/DDBJ whole genome shotgun (WGS) entry which is preliminary data.</text>
</comment>
<accession>A0ABP7RAR7</accession>
<keyword evidence="2" id="KW-1134">Transmembrane beta strand</keyword>
<sequence length="1039" mass="114720">MTCLFISFDAAAQVKVNGTVSDTTGEVLTGVAIRVRGTQGGTTTDVKGNFSITVPDANSVLVFTYIGFNALEYPLNGQTNIRVRLKSSNSALQEVVVTGYGSQKKESITGAISSVTSKDLGRVHGGSTVSTGLAGKIPGVTFRQAEGRPGASASIQIRNMGTPLYVIDGIQQDEGQFNNLAPNDVESVTVLKDASAAIYGVRAGNGVVVVTTKKGSGESRINVDSYLGFQYWDRFPNVLTNSYDYMKALQAAQVVTNGSTSITDAELAKYKAGTEPGYQSFNWKPFVLANNGAPLNSFHADMTGGNDRVTYYVAGTTLYQNDQAGSEYYFRRTNIQSNVKARVASGLSVSMNINGRIETRENPGVPGGDDYFLAKLGILENTPLDRPYANDNPAYLRDNGPHTEANYAFLNDKLSGVYHQDWRVLQTNFGVEYAAPFLKGLVAKYDYSYYIADELLNNHEYTYNAYTYNQTTKNYDITHAVTNPWREREQRKELNTTTQFQLSYNNTFGKSTVGGTFVAERTHLEHLRNWLHASPISNNLPLIYLPTVDTYQDSDDSEARIGYVARLNYNYDNKYYFEGSARRDASYLFDPAHRVGYFPGGSVGWRITQEGFMKNLLGDNSVLNDLKFRGSYGVLGDDRDPNNPNNPITAPYGYLSGYNYNTGAAGNIAILDGNAVSTSQNKGVPVNTVSWLKSKILDIGADFSFLNSHLTGTVDYFNRARTGLVGTNYAVVLPQETGYSLPSINENSDQQRGGEISLAYFNKVGDVSYNVGGNFSYSRKKTIINKSNPFSNSLDEYSNSQVNRTANETWGYEVIGQFQSIAQINAYKVNEDGKGNSSVLPGDLIYKDVNGDGKIDANDSRPIGYGLGAQPNINFGLTLGAAYKGFDFHADFSGASGYSWNQNYESRWAFQNNGNLNTIFNDSWHLSNPTDLNSTWIPGKYPVNRNNIGTNHYDYNVNSTFWLHNVKYIRARTIELGYSLPTSLLSKVKIKRARFYANVYNLFSIDNLHQYGVDPETADDNGLQTPQNRVYNFGVNLTF</sequence>
<evidence type="ECO:0000256" key="2">
    <source>
        <dbReference type="PROSITE-ProRule" id="PRU01360"/>
    </source>
</evidence>
<dbReference type="SUPFAM" id="SSF49464">
    <property type="entry name" value="Carboxypeptidase regulatory domain-like"/>
    <property type="match status" value="1"/>
</dbReference>
<keyword evidence="4" id="KW-0675">Receptor</keyword>
<dbReference type="InterPro" id="IPR012910">
    <property type="entry name" value="Plug_dom"/>
</dbReference>
<dbReference type="PROSITE" id="PS52016">
    <property type="entry name" value="TONB_DEPENDENT_REC_3"/>
    <property type="match status" value="1"/>
</dbReference>
<evidence type="ECO:0000256" key="1">
    <source>
        <dbReference type="ARBA" id="ARBA00022729"/>
    </source>
</evidence>
<protein>
    <submittedName>
        <fullName evidence="4">TonB-dependent receptor</fullName>
    </submittedName>
</protein>
<dbReference type="Pfam" id="PF13715">
    <property type="entry name" value="CarbopepD_reg_2"/>
    <property type="match status" value="1"/>
</dbReference>
<dbReference type="InterPro" id="IPR023997">
    <property type="entry name" value="TonB-dep_OMP_SusC/RagA_CS"/>
</dbReference>
<evidence type="ECO:0000313" key="5">
    <source>
        <dbReference type="Proteomes" id="UP001500742"/>
    </source>
</evidence>
<dbReference type="PANTHER" id="PTHR30069">
    <property type="entry name" value="TONB-DEPENDENT OUTER MEMBRANE RECEPTOR"/>
    <property type="match status" value="1"/>
</dbReference>
<feature type="domain" description="TonB-dependent receptor plug" evidence="3">
    <location>
        <begin position="105"/>
        <end position="207"/>
    </location>
</feature>
<dbReference type="NCBIfam" id="TIGR04057">
    <property type="entry name" value="SusC_RagA_signa"/>
    <property type="match status" value="1"/>
</dbReference>
<reference evidence="5" key="1">
    <citation type="journal article" date="2019" name="Int. J. Syst. Evol. Microbiol.">
        <title>The Global Catalogue of Microorganisms (GCM) 10K type strain sequencing project: providing services to taxonomists for standard genome sequencing and annotation.</title>
        <authorList>
            <consortium name="The Broad Institute Genomics Platform"/>
            <consortium name="The Broad Institute Genome Sequencing Center for Infectious Disease"/>
            <person name="Wu L."/>
            <person name="Ma J."/>
        </authorList>
    </citation>
    <scope>NUCLEOTIDE SEQUENCE [LARGE SCALE GENOMIC DNA]</scope>
    <source>
        <strain evidence="5">JCM 16601</strain>
    </source>
</reference>
<keyword evidence="1" id="KW-0732">Signal</keyword>
<dbReference type="Pfam" id="PF07715">
    <property type="entry name" value="Plug"/>
    <property type="match status" value="1"/>
</dbReference>
<keyword evidence="2" id="KW-0998">Cell outer membrane</keyword>
<name>A0ABP7RAR7_9SPHI</name>
<organism evidence="4 5">
    <name type="scientific">Mucilaginibacter dorajii</name>
    <dbReference type="NCBI Taxonomy" id="692994"/>
    <lineage>
        <taxon>Bacteria</taxon>
        <taxon>Pseudomonadati</taxon>
        <taxon>Bacteroidota</taxon>
        <taxon>Sphingobacteriia</taxon>
        <taxon>Sphingobacteriales</taxon>
        <taxon>Sphingobacteriaceae</taxon>
        <taxon>Mucilaginibacter</taxon>
    </lineage>
</organism>
<dbReference type="InterPro" id="IPR008969">
    <property type="entry name" value="CarboxyPept-like_regulatory"/>
</dbReference>
<dbReference type="PANTHER" id="PTHR30069:SF29">
    <property type="entry name" value="HEMOGLOBIN AND HEMOGLOBIN-HAPTOGLOBIN-BINDING PROTEIN 1-RELATED"/>
    <property type="match status" value="1"/>
</dbReference>
<dbReference type="NCBIfam" id="TIGR04056">
    <property type="entry name" value="OMP_RagA_SusC"/>
    <property type="match status" value="1"/>
</dbReference>
<evidence type="ECO:0000313" key="4">
    <source>
        <dbReference type="EMBL" id="GAA3995023.1"/>
    </source>
</evidence>
<proteinExistence type="inferred from homology"/>
<evidence type="ECO:0000259" key="3">
    <source>
        <dbReference type="Pfam" id="PF07715"/>
    </source>
</evidence>
<dbReference type="Proteomes" id="UP001500742">
    <property type="component" value="Unassembled WGS sequence"/>
</dbReference>
<dbReference type="InterPro" id="IPR037066">
    <property type="entry name" value="Plug_dom_sf"/>
</dbReference>
<keyword evidence="5" id="KW-1185">Reference proteome</keyword>
<dbReference type="Gene3D" id="2.60.40.1120">
    <property type="entry name" value="Carboxypeptidase-like, regulatory domain"/>
    <property type="match status" value="1"/>
</dbReference>
<comment type="subcellular location">
    <subcellularLocation>
        <location evidence="2">Cell outer membrane</location>
        <topology evidence="2">Multi-pass membrane protein</topology>
    </subcellularLocation>
</comment>
<dbReference type="InterPro" id="IPR039426">
    <property type="entry name" value="TonB-dep_rcpt-like"/>
</dbReference>
<gene>
    <name evidence="4" type="ORF">GCM10022210_56810</name>
</gene>
<dbReference type="SUPFAM" id="SSF56935">
    <property type="entry name" value="Porins"/>
    <property type="match status" value="1"/>
</dbReference>
<dbReference type="Gene3D" id="2.170.130.10">
    <property type="entry name" value="TonB-dependent receptor, plug domain"/>
    <property type="match status" value="1"/>
</dbReference>